<organism evidence="1 2">
    <name type="scientific">Xenorhabdus lircayensis</name>
    <dbReference type="NCBI Taxonomy" id="2763499"/>
    <lineage>
        <taxon>Bacteria</taxon>
        <taxon>Pseudomonadati</taxon>
        <taxon>Pseudomonadota</taxon>
        <taxon>Gammaproteobacteria</taxon>
        <taxon>Enterobacterales</taxon>
        <taxon>Morganellaceae</taxon>
        <taxon>Xenorhabdus</taxon>
    </lineage>
</organism>
<sequence>MVFIFLRRPLQAEKRVVAKAERKARDHALYQSVGLLILAGLVDSKTGKPMDEPAALLGALVSLNNLSRDNPKWNEWKIKGEELLKSKK</sequence>
<reference evidence="1 2" key="1">
    <citation type="submission" date="2020-08" db="EMBL/GenBank/DDBJ databases">
        <title>Description of Xenorhabdus lircayensis sp. nov., the symbiotic bacterium associated with the entomopathogenic nematode Steirnernema unicornum.</title>
        <authorList>
            <person name="Castaneda-Alvarez C."/>
            <person name="Prodan S."/>
            <person name="Zamorano A."/>
            <person name="San-Blas E."/>
            <person name="Aballay E."/>
        </authorList>
    </citation>
    <scope>NUCLEOTIDE SEQUENCE [LARGE SCALE GENOMIC DNA]</scope>
    <source>
        <strain evidence="1 2">VLS</strain>
    </source>
</reference>
<dbReference type="Proteomes" id="UP000696184">
    <property type="component" value="Unassembled WGS sequence"/>
</dbReference>
<proteinExistence type="predicted"/>
<keyword evidence="2" id="KW-1185">Reference proteome</keyword>
<dbReference type="Pfam" id="PF06412">
    <property type="entry name" value="TraD"/>
    <property type="match status" value="1"/>
</dbReference>
<name>A0ABS0U8B1_9GAMM</name>
<accession>A0ABS0U8B1</accession>
<protein>
    <submittedName>
        <fullName evidence="1">Conjugal transfer protein TraD</fullName>
    </submittedName>
</protein>
<evidence type="ECO:0000313" key="1">
    <source>
        <dbReference type="EMBL" id="MBI6550120.1"/>
    </source>
</evidence>
<dbReference type="EMBL" id="JACOII010000054">
    <property type="protein sequence ID" value="MBI6550120.1"/>
    <property type="molecule type" value="Genomic_DNA"/>
</dbReference>
<dbReference type="InterPro" id="IPR009444">
    <property type="entry name" value="Conjugal_tfr_TraD_a-type"/>
</dbReference>
<gene>
    <name evidence="1" type="ORF">H8A87_15755</name>
</gene>
<comment type="caution">
    <text evidence="1">The sequence shown here is derived from an EMBL/GenBank/DDBJ whole genome shotgun (WGS) entry which is preliminary data.</text>
</comment>
<evidence type="ECO:0000313" key="2">
    <source>
        <dbReference type="Proteomes" id="UP000696184"/>
    </source>
</evidence>